<name>A0A0F9U8Y0_9ZZZZ</name>
<gene>
    <name evidence="1" type="ORF">LCGC14_0636160</name>
</gene>
<proteinExistence type="predicted"/>
<organism evidence="1">
    <name type="scientific">marine sediment metagenome</name>
    <dbReference type="NCBI Taxonomy" id="412755"/>
    <lineage>
        <taxon>unclassified sequences</taxon>
        <taxon>metagenomes</taxon>
        <taxon>ecological metagenomes</taxon>
    </lineage>
</organism>
<accession>A0A0F9U8Y0</accession>
<evidence type="ECO:0000313" key="1">
    <source>
        <dbReference type="EMBL" id="KKN50118.1"/>
    </source>
</evidence>
<protein>
    <submittedName>
        <fullName evidence="1">Uncharacterized protein</fullName>
    </submittedName>
</protein>
<dbReference type="EMBL" id="LAZR01001133">
    <property type="protein sequence ID" value="KKN50118.1"/>
    <property type="molecule type" value="Genomic_DNA"/>
</dbReference>
<sequence>MRKLYKDCCNYHAVMVHDNTYSERLICSKRIKNYINKECKEKFIEEYPETEGSKITENQILTYLIKSKLGLFYLENGEHNP</sequence>
<dbReference type="AlphaFoldDB" id="A0A0F9U8Y0"/>
<reference evidence="1" key="1">
    <citation type="journal article" date="2015" name="Nature">
        <title>Complex archaea that bridge the gap between prokaryotes and eukaryotes.</title>
        <authorList>
            <person name="Spang A."/>
            <person name="Saw J.H."/>
            <person name="Jorgensen S.L."/>
            <person name="Zaremba-Niedzwiedzka K."/>
            <person name="Martijn J."/>
            <person name="Lind A.E."/>
            <person name="van Eijk R."/>
            <person name="Schleper C."/>
            <person name="Guy L."/>
            <person name="Ettema T.J."/>
        </authorList>
    </citation>
    <scope>NUCLEOTIDE SEQUENCE</scope>
</reference>
<comment type="caution">
    <text evidence="1">The sequence shown here is derived from an EMBL/GenBank/DDBJ whole genome shotgun (WGS) entry which is preliminary data.</text>
</comment>